<evidence type="ECO:0000256" key="2">
    <source>
        <dbReference type="ARBA" id="ARBA00012438"/>
    </source>
</evidence>
<dbReference type="InterPro" id="IPR000014">
    <property type="entry name" value="PAS"/>
</dbReference>
<dbReference type="InterPro" id="IPR013656">
    <property type="entry name" value="PAS_4"/>
</dbReference>
<dbReference type="SUPFAM" id="SSF47384">
    <property type="entry name" value="Homodimeric domain of signal transducing histidine kinase"/>
    <property type="match status" value="1"/>
</dbReference>
<dbReference type="NCBIfam" id="TIGR00229">
    <property type="entry name" value="sensory_box"/>
    <property type="match status" value="1"/>
</dbReference>
<dbReference type="InterPro" id="IPR052162">
    <property type="entry name" value="Sensor_kinase/Photoreceptor"/>
</dbReference>
<dbReference type="CDD" id="cd00130">
    <property type="entry name" value="PAS"/>
    <property type="match status" value="1"/>
</dbReference>
<dbReference type="Gene3D" id="1.10.287.130">
    <property type="match status" value="1"/>
</dbReference>
<name>A0ABR7XDI6_9BACT</name>
<dbReference type="PROSITE" id="PS50113">
    <property type="entry name" value="PAC"/>
    <property type="match status" value="1"/>
</dbReference>
<dbReference type="Pfam" id="PF00512">
    <property type="entry name" value="HisKA"/>
    <property type="match status" value="1"/>
</dbReference>
<dbReference type="SMART" id="SM00388">
    <property type="entry name" value="HisKA"/>
    <property type="match status" value="1"/>
</dbReference>
<sequence>MFETKSALEIDFEAAFNGMPGCYLLISPNLPLFTVLAISDELLENTGREREDIVGKSVFDAYPDNPEINSATGPSSLMVSLQHVVHHKTPDQMPIVRYDVPNAHGGFDERYWSSSSKPVLDKNGDLLYIIHASHEVTDQIVAKKRSSNKKINKTYELLMQAPVGITILSGPENIVELANEQILKNWSRTADIIGKPYFEVVPEAKSQGFAEILDEVRKTGETFSATEFPTMFLAEGQEKLRYYNVVCQPYFEAATSKYPTGVFYVAHDVTEQVLARKKVEESELRLQAIIETTPESIKIVSEDGTLLFMNTYGLAMIEGDDELLGNASILDIIAPEHRSVWKENLRRVCQGERLSWEFDIIGLKGTRRCMETHAVMLPGSNGTAQLAVTRDVTARKKQEEELKSKNDQLTQINNDLDNFIYTASHDLKSPISNIEGLLELLYLELSGERTDHTEVQQIMELMKSSVERFKKTITNLTDVVKLQQESDLATTLVSLPEMVQEVRLDLEPMLKEAGGLLELEVASCHNIRFAEKNLRSVIQNLLSNAIKYRSPDRVLQVKVACYLTPEYHVLSVTDNGLGISERNQEYLFTMFRRFHDHVEGTGIGLYMIKKMVENAGGHLQVESCLGKGSTFSVWFKR</sequence>
<protein>
    <recommendedName>
        <fullName evidence="2">histidine kinase</fullName>
        <ecNumber evidence="2">2.7.13.3</ecNumber>
    </recommendedName>
</protein>
<dbReference type="CDD" id="cd00082">
    <property type="entry name" value="HisKA"/>
    <property type="match status" value="1"/>
</dbReference>
<dbReference type="InterPro" id="IPR004358">
    <property type="entry name" value="Sig_transdc_His_kin-like_C"/>
</dbReference>
<evidence type="ECO:0000256" key="1">
    <source>
        <dbReference type="ARBA" id="ARBA00000085"/>
    </source>
</evidence>
<evidence type="ECO:0000313" key="10">
    <source>
        <dbReference type="Proteomes" id="UP000625551"/>
    </source>
</evidence>
<dbReference type="InterPro" id="IPR000700">
    <property type="entry name" value="PAS-assoc_C"/>
</dbReference>
<feature type="domain" description="PAS" evidence="7">
    <location>
        <begin position="282"/>
        <end position="352"/>
    </location>
</feature>
<keyword evidence="3" id="KW-0597">Phosphoprotein</keyword>
<organism evidence="9 10">
    <name type="scientific">Pontibacter aquaedesilientis</name>
    <dbReference type="NCBI Taxonomy" id="2766980"/>
    <lineage>
        <taxon>Bacteria</taxon>
        <taxon>Pseudomonadati</taxon>
        <taxon>Bacteroidota</taxon>
        <taxon>Cytophagia</taxon>
        <taxon>Cytophagales</taxon>
        <taxon>Hymenobacteraceae</taxon>
        <taxon>Pontibacter</taxon>
    </lineage>
</organism>
<dbReference type="InterPro" id="IPR035965">
    <property type="entry name" value="PAS-like_dom_sf"/>
</dbReference>
<feature type="domain" description="PAC" evidence="8">
    <location>
        <begin position="354"/>
        <end position="404"/>
    </location>
</feature>
<dbReference type="EC" id="2.7.13.3" evidence="2"/>
<evidence type="ECO:0000259" key="8">
    <source>
        <dbReference type="PROSITE" id="PS50113"/>
    </source>
</evidence>
<dbReference type="SMART" id="SM00387">
    <property type="entry name" value="HATPase_c"/>
    <property type="match status" value="1"/>
</dbReference>
<evidence type="ECO:0000259" key="6">
    <source>
        <dbReference type="PROSITE" id="PS50109"/>
    </source>
</evidence>
<comment type="caution">
    <text evidence="9">The sequence shown here is derived from an EMBL/GenBank/DDBJ whole genome shotgun (WGS) entry which is preliminary data.</text>
</comment>
<evidence type="ECO:0000313" key="9">
    <source>
        <dbReference type="EMBL" id="MBD1396345.1"/>
    </source>
</evidence>
<dbReference type="Pfam" id="PF08448">
    <property type="entry name" value="PAS_4"/>
    <property type="match status" value="2"/>
</dbReference>
<keyword evidence="10" id="KW-1185">Reference proteome</keyword>
<dbReference type="SUPFAM" id="SSF55785">
    <property type="entry name" value="PYP-like sensor domain (PAS domain)"/>
    <property type="match status" value="3"/>
</dbReference>
<dbReference type="Pfam" id="PF13426">
    <property type="entry name" value="PAS_9"/>
    <property type="match status" value="1"/>
</dbReference>
<dbReference type="PANTHER" id="PTHR43304:SF1">
    <property type="entry name" value="PAC DOMAIN-CONTAINING PROTEIN"/>
    <property type="match status" value="1"/>
</dbReference>
<keyword evidence="4" id="KW-0808">Transferase</keyword>
<proteinExistence type="predicted"/>
<evidence type="ECO:0000256" key="5">
    <source>
        <dbReference type="ARBA" id="ARBA00022777"/>
    </source>
</evidence>
<dbReference type="SMART" id="SM00091">
    <property type="entry name" value="PAS"/>
    <property type="match status" value="3"/>
</dbReference>
<dbReference type="Proteomes" id="UP000625551">
    <property type="component" value="Unassembled WGS sequence"/>
</dbReference>
<dbReference type="RefSeq" id="WP_191182461.1">
    <property type="nucleotide sequence ID" value="NZ_JACXAJ010000001.1"/>
</dbReference>
<dbReference type="InterPro" id="IPR036890">
    <property type="entry name" value="HATPase_C_sf"/>
</dbReference>
<keyword evidence="5" id="KW-0418">Kinase</keyword>
<dbReference type="InterPro" id="IPR003661">
    <property type="entry name" value="HisK_dim/P_dom"/>
</dbReference>
<dbReference type="PANTHER" id="PTHR43304">
    <property type="entry name" value="PHYTOCHROME-LIKE PROTEIN CPH1"/>
    <property type="match status" value="1"/>
</dbReference>
<evidence type="ECO:0000259" key="7">
    <source>
        <dbReference type="PROSITE" id="PS50112"/>
    </source>
</evidence>
<gene>
    <name evidence="9" type="ORF">H9Q13_04145</name>
</gene>
<accession>A0ABR7XDI6</accession>
<dbReference type="EMBL" id="JACXAJ010000001">
    <property type="protein sequence ID" value="MBD1396345.1"/>
    <property type="molecule type" value="Genomic_DNA"/>
</dbReference>
<dbReference type="Gene3D" id="3.30.565.10">
    <property type="entry name" value="Histidine kinase-like ATPase, C-terminal domain"/>
    <property type="match status" value="1"/>
</dbReference>
<evidence type="ECO:0000256" key="4">
    <source>
        <dbReference type="ARBA" id="ARBA00022679"/>
    </source>
</evidence>
<dbReference type="SUPFAM" id="SSF55874">
    <property type="entry name" value="ATPase domain of HSP90 chaperone/DNA topoisomerase II/histidine kinase"/>
    <property type="match status" value="1"/>
</dbReference>
<evidence type="ECO:0000256" key="3">
    <source>
        <dbReference type="ARBA" id="ARBA00022553"/>
    </source>
</evidence>
<dbReference type="InterPro" id="IPR005467">
    <property type="entry name" value="His_kinase_dom"/>
</dbReference>
<reference evidence="9 10" key="1">
    <citation type="submission" date="2020-09" db="EMBL/GenBank/DDBJ databases">
        <title>Genome sequencing and assembly of Pontibacter sp.</title>
        <authorList>
            <person name="Chhetri G."/>
        </authorList>
    </citation>
    <scope>NUCLEOTIDE SEQUENCE [LARGE SCALE GENOMIC DNA]</scope>
    <source>
        <strain evidence="9 10">JH31</strain>
    </source>
</reference>
<dbReference type="PROSITE" id="PS50109">
    <property type="entry name" value="HIS_KIN"/>
    <property type="match status" value="1"/>
</dbReference>
<dbReference type="InterPro" id="IPR036097">
    <property type="entry name" value="HisK_dim/P_sf"/>
</dbReference>
<dbReference type="InterPro" id="IPR003594">
    <property type="entry name" value="HATPase_dom"/>
</dbReference>
<comment type="catalytic activity">
    <reaction evidence="1">
        <text>ATP + protein L-histidine = ADP + protein N-phospho-L-histidine.</text>
        <dbReference type="EC" id="2.7.13.3"/>
    </reaction>
</comment>
<dbReference type="PRINTS" id="PR00344">
    <property type="entry name" value="BCTRLSENSOR"/>
</dbReference>
<feature type="domain" description="Histidine kinase" evidence="6">
    <location>
        <begin position="422"/>
        <end position="637"/>
    </location>
</feature>
<dbReference type="Gene3D" id="3.30.450.20">
    <property type="entry name" value="PAS domain"/>
    <property type="match status" value="3"/>
</dbReference>
<dbReference type="Pfam" id="PF02518">
    <property type="entry name" value="HATPase_c"/>
    <property type="match status" value="1"/>
</dbReference>
<dbReference type="PROSITE" id="PS50112">
    <property type="entry name" value="PAS"/>
    <property type="match status" value="1"/>
</dbReference>